<dbReference type="Gene3D" id="3.30.390.10">
    <property type="entry name" value="Enolase-like, N-terminal domain"/>
    <property type="match status" value="1"/>
</dbReference>
<evidence type="ECO:0000313" key="3">
    <source>
        <dbReference type="Proteomes" id="UP000183769"/>
    </source>
</evidence>
<dbReference type="InterPro" id="IPR036849">
    <property type="entry name" value="Enolase-like_C_sf"/>
</dbReference>
<dbReference type="Gene3D" id="3.20.20.120">
    <property type="entry name" value="Enolase-like C-terminal domain"/>
    <property type="match status" value="1"/>
</dbReference>
<feature type="region of interest" description="Disordered" evidence="1">
    <location>
        <begin position="344"/>
        <end position="366"/>
    </location>
</feature>
<feature type="compositionally biased region" description="Pro residues" evidence="1">
    <location>
        <begin position="348"/>
        <end position="357"/>
    </location>
</feature>
<keyword evidence="3" id="KW-1185">Reference proteome</keyword>
<dbReference type="EMBL" id="FOXI01000013">
    <property type="protein sequence ID" value="SFP95432.1"/>
    <property type="molecule type" value="Genomic_DNA"/>
</dbReference>
<evidence type="ECO:0000256" key="1">
    <source>
        <dbReference type="SAM" id="MobiDB-lite"/>
    </source>
</evidence>
<accession>A0A1I5UJK8</accession>
<dbReference type="AlphaFoldDB" id="A0A1I5UJK8"/>
<dbReference type="OrthoDB" id="155947at2157"/>
<dbReference type="Proteomes" id="UP000183769">
    <property type="component" value="Unassembled WGS sequence"/>
</dbReference>
<organism evidence="2 3">
    <name type="scientific">Halolamina pelagica</name>
    <dbReference type="NCBI Taxonomy" id="699431"/>
    <lineage>
        <taxon>Archaea</taxon>
        <taxon>Methanobacteriati</taxon>
        <taxon>Methanobacteriota</taxon>
        <taxon>Stenosarchaea group</taxon>
        <taxon>Halobacteria</taxon>
        <taxon>Halobacteriales</taxon>
        <taxon>Haloferacaceae</taxon>
    </lineage>
</organism>
<gene>
    <name evidence="2" type="ORF">SAMN05216277_1138</name>
</gene>
<sequence>MDDHKTGGNRGGAPNSVFSDLYGELKSLPVTVESVSFEGKRIETERQTFERTIIRVRGDDATGFGEDVTRPIEAHERLREDGLPLPTGDWTIETFSDALDTDPVRLEQTVPRETPEHLRWAIESAALDLALKQAGRTLATVLDRVYEPMAFVVSPRLGDPPRTRPVDRFLDTNPNVEFKIDVPDTPSDELLSALSETGAIRILDLKAQYDSDVSAPVDPDLYQRLFETFPNALIEDPAVTDATRPVLEEYSDRISWDAPITSVESIKNLPWEPTILNIKPCRSGTLDSLCRILEYASQHDIELYGGGMFELDAGRAHSQAIASLFYPNGPNDLAPPVYHEYQADKSYPPSPLDPPAKPTGIGWYSR</sequence>
<name>A0A1I5UJK8_9EURY</name>
<dbReference type="InterPro" id="IPR029017">
    <property type="entry name" value="Enolase-like_N"/>
</dbReference>
<dbReference type="SUPFAM" id="SSF51604">
    <property type="entry name" value="Enolase C-terminal domain-like"/>
    <property type="match status" value="1"/>
</dbReference>
<protein>
    <submittedName>
        <fullName evidence="2">L-alanine-DL-glutamate epimerase</fullName>
    </submittedName>
</protein>
<proteinExistence type="predicted"/>
<dbReference type="RefSeq" id="WP_074879467.1">
    <property type="nucleotide sequence ID" value="NZ_FOXI01000013.1"/>
</dbReference>
<reference evidence="3" key="1">
    <citation type="submission" date="2016-10" db="EMBL/GenBank/DDBJ databases">
        <authorList>
            <person name="Varghese N."/>
            <person name="Submissions S."/>
        </authorList>
    </citation>
    <scope>NUCLEOTIDE SEQUENCE [LARGE SCALE GENOMIC DNA]</scope>
    <source>
        <strain evidence="3">CGMCC 1.10329</strain>
    </source>
</reference>
<evidence type="ECO:0000313" key="2">
    <source>
        <dbReference type="EMBL" id="SFP95432.1"/>
    </source>
</evidence>